<evidence type="ECO:0000256" key="2">
    <source>
        <dbReference type="ARBA" id="ARBA00001947"/>
    </source>
</evidence>
<keyword evidence="10" id="KW-0378">Hydrolase</keyword>
<dbReference type="OrthoDB" id="100605at2"/>
<dbReference type="NCBIfam" id="TIGR04183">
    <property type="entry name" value="Por_Secre_tail"/>
    <property type="match status" value="1"/>
</dbReference>
<evidence type="ECO:0000256" key="11">
    <source>
        <dbReference type="ARBA" id="ARBA00022833"/>
    </source>
</evidence>
<dbReference type="PRINTS" id="PR00756">
    <property type="entry name" value="ALADIPTASE"/>
</dbReference>
<dbReference type="GO" id="GO:0070006">
    <property type="term" value="F:metalloaminopeptidase activity"/>
    <property type="evidence" value="ECO:0007669"/>
    <property type="project" value="TreeGrafter"/>
</dbReference>
<dbReference type="Proteomes" id="UP000183658">
    <property type="component" value="Unassembled WGS sequence"/>
</dbReference>
<dbReference type="AlphaFoldDB" id="A0A1H9CV62"/>
<evidence type="ECO:0000259" key="14">
    <source>
        <dbReference type="Pfam" id="PF01433"/>
    </source>
</evidence>
<dbReference type="GO" id="GO:0005737">
    <property type="term" value="C:cytoplasm"/>
    <property type="evidence" value="ECO:0007669"/>
    <property type="project" value="TreeGrafter"/>
</dbReference>
<dbReference type="InterPro" id="IPR042097">
    <property type="entry name" value="Aminopeptidase_N-like_N_sf"/>
</dbReference>
<evidence type="ECO:0000259" key="16">
    <source>
        <dbReference type="Pfam" id="PF18962"/>
    </source>
</evidence>
<evidence type="ECO:0000256" key="8">
    <source>
        <dbReference type="ARBA" id="ARBA00022723"/>
    </source>
</evidence>
<proteinExistence type="inferred from homology"/>
<protein>
    <recommendedName>
        <fullName evidence="5">Aminopeptidase N</fullName>
        <ecNumber evidence="4">3.4.11.2</ecNumber>
    </recommendedName>
</protein>
<comment type="cofactor">
    <cofactor evidence="2">
        <name>Zn(2+)</name>
        <dbReference type="ChEBI" id="CHEBI:29105"/>
    </cofactor>
</comment>
<dbReference type="InterPro" id="IPR026444">
    <property type="entry name" value="Secre_tail"/>
</dbReference>
<dbReference type="GO" id="GO:0005615">
    <property type="term" value="C:extracellular space"/>
    <property type="evidence" value="ECO:0007669"/>
    <property type="project" value="TreeGrafter"/>
</dbReference>
<evidence type="ECO:0000256" key="6">
    <source>
        <dbReference type="ARBA" id="ARBA00022438"/>
    </source>
</evidence>
<dbReference type="EMBL" id="FOFZ01000001">
    <property type="protein sequence ID" value="SEQ05031.1"/>
    <property type="molecule type" value="Genomic_DNA"/>
</dbReference>
<dbReference type="InterPro" id="IPR014782">
    <property type="entry name" value="Peptidase_M1_dom"/>
</dbReference>
<organism evidence="17 18">
    <name type="scientific">Flavobacterium frigoris</name>
    <dbReference type="NCBI Taxonomy" id="229204"/>
    <lineage>
        <taxon>Bacteria</taxon>
        <taxon>Pseudomonadati</taxon>
        <taxon>Bacteroidota</taxon>
        <taxon>Flavobacteriia</taxon>
        <taxon>Flavobacteriales</taxon>
        <taxon>Flavobacteriaceae</taxon>
        <taxon>Flavobacterium</taxon>
    </lineage>
</organism>
<dbReference type="GO" id="GO:0042277">
    <property type="term" value="F:peptide binding"/>
    <property type="evidence" value="ECO:0007669"/>
    <property type="project" value="TreeGrafter"/>
</dbReference>
<keyword evidence="7" id="KW-0645">Protease</keyword>
<keyword evidence="11" id="KW-0862">Zinc</keyword>
<sequence>MKNFYILLLLSYVSGILAQSSEMETKNIAHAEMKSASALINLAVNPNTLNYDITYHKLEFTVDPAVYFITGKVTTTYTALANINTITFDLANELLVSSVKKNGVSLSFIRNTNNELIITLPSTQTTGTSNTLEIMYSGAPPVNGFNAFTIQTRGNGSKTLYTLSEPFGARDWWPCKQDLNDKVNSIDVYITAPSQYISVSNGIEPASPVINGANKTTHFHHGYPIPAYLICMAVTDYTVYNQQAGLNTAASPYYPIINYIYPENYNTTLQTQLAETPQILNLYETLVGPYPFRNEKYGHAQFGWGGGMEHTTVSFMVGFGRSLIAHEMAHQWFGDKITCGTWKDIWLNEGITEYMSGMVVEKFDGNPSFTSWKSSKINSVTSQANGNLYLTDAQSTDVNRIFSSRLTYNKGAMVTNMIRLKMGDTNFFQALKNYLNDPALAYGYAITPQFQAHLEAVSGLSFTEFFNDWVYNQGYPTYTVMAQNWGAGQAKITINQTQSDPSVSYFEMPVPVQLMGSNGQTFDALLDNTTNGQEFIVSVPFSVTGVLFDPNKNIISKNNTSTLGTDTFELAKAIEIYPNPVSNELHIQMPSDITVLKITILNDLGQKVLGSKALDFTVSSLSSGVHFAQIETSEGTYYKKFIKK</sequence>
<dbReference type="EC" id="3.4.11.2" evidence="4"/>
<dbReference type="SUPFAM" id="SSF55486">
    <property type="entry name" value="Metalloproteases ('zincins'), catalytic domain"/>
    <property type="match status" value="1"/>
</dbReference>
<keyword evidence="9 13" id="KW-0732">Signal</keyword>
<comment type="similarity">
    <text evidence="3">Belongs to the peptidase M1 family.</text>
</comment>
<dbReference type="GO" id="GO:0006508">
    <property type="term" value="P:proteolysis"/>
    <property type="evidence" value="ECO:0007669"/>
    <property type="project" value="UniProtKB-KW"/>
</dbReference>
<evidence type="ECO:0000256" key="13">
    <source>
        <dbReference type="SAM" id="SignalP"/>
    </source>
</evidence>
<evidence type="ECO:0000256" key="12">
    <source>
        <dbReference type="ARBA" id="ARBA00023049"/>
    </source>
</evidence>
<dbReference type="Gene3D" id="1.10.390.10">
    <property type="entry name" value="Neutral Protease Domain 2"/>
    <property type="match status" value="1"/>
</dbReference>
<evidence type="ECO:0000256" key="7">
    <source>
        <dbReference type="ARBA" id="ARBA00022670"/>
    </source>
</evidence>
<dbReference type="InterPro" id="IPR045357">
    <property type="entry name" value="Aminopeptidase_N-like_N"/>
</dbReference>
<evidence type="ECO:0000313" key="17">
    <source>
        <dbReference type="EMBL" id="SEQ05031.1"/>
    </source>
</evidence>
<evidence type="ECO:0000259" key="15">
    <source>
        <dbReference type="Pfam" id="PF17900"/>
    </source>
</evidence>
<dbReference type="SUPFAM" id="SSF63737">
    <property type="entry name" value="Leukotriene A4 hydrolase N-terminal domain"/>
    <property type="match status" value="1"/>
</dbReference>
<dbReference type="GO" id="GO:0008270">
    <property type="term" value="F:zinc ion binding"/>
    <property type="evidence" value="ECO:0007669"/>
    <property type="project" value="InterPro"/>
</dbReference>
<dbReference type="PANTHER" id="PTHR11533">
    <property type="entry name" value="PROTEASE M1 ZINC METALLOPROTEASE"/>
    <property type="match status" value="1"/>
</dbReference>
<dbReference type="InterPro" id="IPR027268">
    <property type="entry name" value="Peptidase_M4/M1_CTD_sf"/>
</dbReference>
<dbReference type="GO" id="GO:0016020">
    <property type="term" value="C:membrane"/>
    <property type="evidence" value="ECO:0007669"/>
    <property type="project" value="TreeGrafter"/>
</dbReference>
<gene>
    <name evidence="17" type="ORF">SAMN05444355_101280</name>
</gene>
<evidence type="ECO:0000256" key="9">
    <source>
        <dbReference type="ARBA" id="ARBA00022729"/>
    </source>
</evidence>
<dbReference type="GO" id="GO:0016285">
    <property type="term" value="F:alanyl aminopeptidase activity"/>
    <property type="evidence" value="ECO:0007669"/>
    <property type="project" value="UniProtKB-EC"/>
</dbReference>
<feature type="chain" id="PRO_5010350833" description="Aminopeptidase N" evidence="13">
    <location>
        <begin position="19"/>
        <end position="644"/>
    </location>
</feature>
<evidence type="ECO:0000256" key="3">
    <source>
        <dbReference type="ARBA" id="ARBA00010136"/>
    </source>
</evidence>
<keyword evidence="12" id="KW-0482">Metalloprotease</keyword>
<keyword evidence="8" id="KW-0479">Metal-binding</keyword>
<dbReference type="Gene3D" id="2.60.40.1730">
    <property type="entry name" value="tricorn interacting facor f3 domain"/>
    <property type="match status" value="1"/>
</dbReference>
<dbReference type="CDD" id="cd09603">
    <property type="entry name" value="M1_APN_like"/>
    <property type="match status" value="1"/>
</dbReference>
<evidence type="ECO:0000313" key="18">
    <source>
        <dbReference type="Proteomes" id="UP000183658"/>
    </source>
</evidence>
<feature type="signal peptide" evidence="13">
    <location>
        <begin position="1"/>
        <end position="18"/>
    </location>
</feature>
<dbReference type="Pfam" id="PF17900">
    <property type="entry name" value="Peptidase_M1_N"/>
    <property type="match status" value="1"/>
</dbReference>
<evidence type="ECO:0000256" key="5">
    <source>
        <dbReference type="ARBA" id="ARBA00015611"/>
    </source>
</evidence>
<dbReference type="PANTHER" id="PTHR11533:SF174">
    <property type="entry name" value="PUROMYCIN-SENSITIVE AMINOPEPTIDASE-RELATED"/>
    <property type="match status" value="1"/>
</dbReference>
<dbReference type="InterPro" id="IPR050344">
    <property type="entry name" value="Peptidase_M1_aminopeptidases"/>
</dbReference>
<dbReference type="RefSeq" id="WP_074720456.1">
    <property type="nucleotide sequence ID" value="NZ_CBCRVS010000002.1"/>
</dbReference>
<feature type="domain" description="Aminopeptidase N-like N-terminal" evidence="15">
    <location>
        <begin position="55"/>
        <end position="229"/>
    </location>
</feature>
<evidence type="ECO:0000256" key="1">
    <source>
        <dbReference type="ARBA" id="ARBA00000098"/>
    </source>
</evidence>
<comment type="catalytic activity">
    <reaction evidence="1">
        <text>Release of an N-terminal amino acid, Xaa-|-Yaa- from a peptide, amide or arylamide. Xaa is preferably Ala, but may be most amino acids including Pro (slow action). When a terminal hydrophobic residue is followed by a prolyl residue, the two may be released as an intact Xaa-Pro dipeptide.</text>
        <dbReference type="EC" id="3.4.11.2"/>
    </reaction>
</comment>
<feature type="domain" description="Secretion system C-terminal sorting" evidence="16">
    <location>
        <begin position="576"/>
        <end position="642"/>
    </location>
</feature>
<dbReference type="GO" id="GO:0043171">
    <property type="term" value="P:peptide catabolic process"/>
    <property type="evidence" value="ECO:0007669"/>
    <property type="project" value="TreeGrafter"/>
</dbReference>
<dbReference type="Pfam" id="PF18962">
    <property type="entry name" value="Por_Secre_tail"/>
    <property type="match status" value="1"/>
</dbReference>
<evidence type="ECO:0000256" key="4">
    <source>
        <dbReference type="ARBA" id="ARBA00012564"/>
    </source>
</evidence>
<keyword evidence="18" id="KW-1185">Reference proteome</keyword>
<reference evidence="18" key="1">
    <citation type="submission" date="2016-10" db="EMBL/GenBank/DDBJ databases">
        <authorList>
            <person name="Varghese N."/>
            <person name="Submissions S."/>
        </authorList>
    </citation>
    <scope>NUCLEOTIDE SEQUENCE [LARGE SCALE GENOMIC DNA]</scope>
    <source>
        <strain evidence="18">DSM 15719</strain>
    </source>
</reference>
<feature type="domain" description="Peptidase M1 membrane alanine aminopeptidase" evidence="14">
    <location>
        <begin position="322"/>
        <end position="469"/>
    </location>
</feature>
<dbReference type="Pfam" id="PF01433">
    <property type="entry name" value="Peptidase_M1"/>
    <property type="match status" value="1"/>
</dbReference>
<accession>A0A1H9CV62</accession>
<keyword evidence="6" id="KW-0031">Aminopeptidase</keyword>
<name>A0A1H9CV62_FLAFI</name>
<evidence type="ECO:0000256" key="10">
    <source>
        <dbReference type="ARBA" id="ARBA00022801"/>
    </source>
</evidence>
<dbReference type="InterPro" id="IPR001930">
    <property type="entry name" value="Peptidase_M1"/>
</dbReference>